<proteinExistence type="predicted"/>
<comment type="caution">
    <text evidence="1">The sequence shown here is derived from an EMBL/GenBank/DDBJ whole genome shotgun (WGS) entry which is preliminary data.</text>
</comment>
<dbReference type="Proteomes" id="UP001320706">
    <property type="component" value="Unassembled WGS sequence"/>
</dbReference>
<protein>
    <submittedName>
        <fullName evidence="1">Uncharacterized protein</fullName>
    </submittedName>
</protein>
<evidence type="ECO:0000313" key="1">
    <source>
        <dbReference type="EMBL" id="KAK8210342.1"/>
    </source>
</evidence>
<keyword evidence="2" id="KW-1185">Reference proteome</keyword>
<dbReference type="EMBL" id="JAMKPW020000015">
    <property type="protein sequence ID" value="KAK8210342.1"/>
    <property type="molecule type" value="Genomic_DNA"/>
</dbReference>
<accession>A0ACC3SF39</accession>
<reference evidence="1" key="1">
    <citation type="submission" date="2024-02" db="EMBL/GenBank/DDBJ databases">
        <title>Metagenome Assembled Genome of Zalaria obscura JY119.</title>
        <authorList>
            <person name="Vighnesh L."/>
            <person name="Jagadeeshwari U."/>
            <person name="Venkata Ramana C."/>
            <person name="Sasikala C."/>
        </authorList>
    </citation>
    <scope>NUCLEOTIDE SEQUENCE</scope>
    <source>
        <strain evidence="1">JY119</strain>
    </source>
</reference>
<evidence type="ECO:0000313" key="2">
    <source>
        <dbReference type="Proteomes" id="UP001320706"/>
    </source>
</evidence>
<organism evidence="1 2">
    <name type="scientific">Zalaria obscura</name>
    <dbReference type="NCBI Taxonomy" id="2024903"/>
    <lineage>
        <taxon>Eukaryota</taxon>
        <taxon>Fungi</taxon>
        <taxon>Dikarya</taxon>
        <taxon>Ascomycota</taxon>
        <taxon>Pezizomycotina</taxon>
        <taxon>Dothideomycetes</taxon>
        <taxon>Dothideomycetidae</taxon>
        <taxon>Dothideales</taxon>
        <taxon>Zalariaceae</taxon>
        <taxon>Zalaria</taxon>
    </lineage>
</organism>
<gene>
    <name evidence="1" type="ORF">M8818_003511</name>
</gene>
<sequence length="118" mass="13339">MSRTTAEKKWVRVGKVKEKLRLWALRRSRRKGGSSWSEDETSLLEGAGRDLVRRRKASLVRGGQDFLRADGAPPAQTKRGPGVTSRGRSLLFRAPERDRELGVLFQLDTASYEARNKT</sequence>
<name>A0ACC3SF39_9PEZI</name>